<organism evidence="8 9">
    <name type="scientific">Capronia epimyces CBS 606.96</name>
    <dbReference type="NCBI Taxonomy" id="1182542"/>
    <lineage>
        <taxon>Eukaryota</taxon>
        <taxon>Fungi</taxon>
        <taxon>Dikarya</taxon>
        <taxon>Ascomycota</taxon>
        <taxon>Pezizomycotina</taxon>
        <taxon>Eurotiomycetes</taxon>
        <taxon>Chaetothyriomycetidae</taxon>
        <taxon>Chaetothyriales</taxon>
        <taxon>Herpotrichiellaceae</taxon>
        <taxon>Capronia</taxon>
    </lineage>
</organism>
<proteinExistence type="predicted"/>
<dbReference type="PANTHER" id="PTHR37451:SF3">
    <property type="entry name" value="MARVEL DOMAIN-CONTAINING PROTEIN"/>
    <property type="match status" value="1"/>
</dbReference>
<dbReference type="OrthoDB" id="5284712at2759"/>
<keyword evidence="4 6" id="KW-0472">Membrane</keyword>
<name>W9YBA5_9EURO</name>
<dbReference type="RefSeq" id="XP_007736228.1">
    <property type="nucleotide sequence ID" value="XM_007738038.1"/>
</dbReference>
<feature type="region of interest" description="Disordered" evidence="5">
    <location>
        <begin position="168"/>
        <end position="195"/>
    </location>
</feature>
<dbReference type="HOGENOM" id="CLU_063075_0_0_1"/>
<feature type="transmembrane region" description="Helical" evidence="6">
    <location>
        <begin position="12"/>
        <end position="34"/>
    </location>
</feature>
<keyword evidence="3 6" id="KW-1133">Transmembrane helix</keyword>
<dbReference type="PANTHER" id="PTHR37451">
    <property type="entry name" value="MARVEL DOMAIN"/>
    <property type="match status" value="1"/>
</dbReference>
<dbReference type="AlphaFoldDB" id="W9YBA5"/>
<reference evidence="8 9" key="1">
    <citation type="submission" date="2013-03" db="EMBL/GenBank/DDBJ databases">
        <title>The Genome Sequence of Capronia epimyces CBS 606.96.</title>
        <authorList>
            <consortium name="The Broad Institute Genomics Platform"/>
            <person name="Cuomo C."/>
            <person name="de Hoog S."/>
            <person name="Gorbushina A."/>
            <person name="Walker B."/>
            <person name="Young S.K."/>
            <person name="Zeng Q."/>
            <person name="Gargeya S."/>
            <person name="Fitzgerald M."/>
            <person name="Haas B."/>
            <person name="Abouelleil A."/>
            <person name="Allen A.W."/>
            <person name="Alvarado L."/>
            <person name="Arachchi H.M."/>
            <person name="Berlin A.M."/>
            <person name="Chapman S.B."/>
            <person name="Gainer-Dewar J."/>
            <person name="Goldberg J."/>
            <person name="Griggs A."/>
            <person name="Gujja S."/>
            <person name="Hansen M."/>
            <person name="Howarth C."/>
            <person name="Imamovic A."/>
            <person name="Ireland A."/>
            <person name="Larimer J."/>
            <person name="McCowan C."/>
            <person name="Murphy C."/>
            <person name="Pearson M."/>
            <person name="Poon T.W."/>
            <person name="Priest M."/>
            <person name="Roberts A."/>
            <person name="Saif S."/>
            <person name="Shea T."/>
            <person name="Sisk P."/>
            <person name="Sykes S."/>
            <person name="Wortman J."/>
            <person name="Nusbaum C."/>
            <person name="Birren B."/>
        </authorList>
    </citation>
    <scope>NUCLEOTIDE SEQUENCE [LARGE SCALE GENOMIC DNA]</scope>
    <source>
        <strain evidence="8 9">CBS 606.96</strain>
    </source>
</reference>
<dbReference type="GO" id="GO:0016020">
    <property type="term" value="C:membrane"/>
    <property type="evidence" value="ECO:0007669"/>
    <property type="project" value="UniProtKB-SubCell"/>
</dbReference>
<dbReference type="eggNOG" id="ENOG502S5J2">
    <property type="taxonomic scope" value="Eukaryota"/>
</dbReference>
<sequence length="274" mass="30440">MRVPLDKYGRIKTIVHGVQAAILFLAWILTIALFTRKGHTDGRVGWYFGLCWLTIPILVYLVMVPMWSRARRFANVYAFASLDGLSVVLWLSAWAAVASYVSTGKGKGDKNDASGCDNFKYGTPGRCKLSEAIIVFGVFEMLLFVATTLISFRAVMTYKRTGMMPTTHETGADGKYNEGSDPTQDAFSSNMRPEEEDLDADQYNGGVRQEYAYTKTSFDNEAYAPIHQGDHDELAHMAPQQPQSPLNHNGLGIHDYDTSYTGAYGAQGQHLPIR</sequence>
<feature type="transmembrane region" description="Helical" evidence="6">
    <location>
        <begin position="76"/>
        <end position="97"/>
    </location>
</feature>
<dbReference type="GeneID" id="19172028"/>
<evidence type="ECO:0000313" key="9">
    <source>
        <dbReference type="Proteomes" id="UP000019478"/>
    </source>
</evidence>
<feature type="transmembrane region" description="Helical" evidence="6">
    <location>
        <begin position="132"/>
        <end position="155"/>
    </location>
</feature>
<keyword evidence="2 6" id="KW-0812">Transmembrane</keyword>
<evidence type="ECO:0000256" key="3">
    <source>
        <dbReference type="ARBA" id="ARBA00022989"/>
    </source>
</evidence>
<dbReference type="Pfam" id="PF01284">
    <property type="entry name" value="MARVEL"/>
    <property type="match status" value="1"/>
</dbReference>
<dbReference type="STRING" id="1182542.W9YBA5"/>
<keyword evidence="9" id="KW-1185">Reference proteome</keyword>
<feature type="compositionally biased region" description="Polar residues" evidence="5">
    <location>
        <begin position="180"/>
        <end position="191"/>
    </location>
</feature>
<gene>
    <name evidence="8" type="ORF">A1O3_07934</name>
</gene>
<evidence type="ECO:0000256" key="4">
    <source>
        <dbReference type="ARBA" id="ARBA00023136"/>
    </source>
</evidence>
<comment type="caution">
    <text evidence="8">The sequence shown here is derived from an EMBL/GenBank/DDBJ whole genome shotgun (WGS) entry which is preliminary data.</text>
</comment>
<feature type="domain" description="MARVEL" evidence="7">
    <location>
        <begin position="12"/>
        <end position="149"/>
    </location>
</feature>
<evidence type="ECO:0000256" key="5">
    <source>
        <dbReference type="SAM" id="MobiDB-lite"/>
    </source>
</evidence>
<dbReference type="EMBL" id="AMGY01000007">
    <property type="protein sequence ID" value="EXJ79654.1"/>
    <property type="molecule type" value="Genomic_DNA"/>
</dbReference>
<evidence type="ECO:0000256" key="1">
    <source>
        <dbReference type="ARBA" id="ARBA00004141"/>
    </source>
</evidence>
<feature type="transmembrane region" description="Helical" evidence="6">
    <location>
        <begin position="46"/>
        <end position="64"/>
    </location>
</feature>
<comment type="subcellular location">
    <subcellularLocation>
        <location evidence="1">Membrane</location>
        <topology evidence="1">Multi-pass membrane protein</topology>
    </subcellularLocation>
</comment>
<evidence type="ECO:0000313" key="8">
    <source>
        <dbReference type="EMBL" id="EXJ79654.1"/>
    </source>
</evidence>
<dbReference type="Proteomes" id="UP000019478">
    <property type="component" value="Unassembled WGS sequence"/>
</dbReference>
<evidence type="ECO:0000256" key="6">
    <source>
        <dbReference type="SAM" id="Phobius"/>
    </source>
</evidence>
<evidence type="ECO:0000259" key="7">
    <source>
        <dbReference type="Pfam" id="PF01284"/>
    </source>
</evidence>
<evidence type="ECO:0000256" key="2">
    <source>
        <dbReference type="ARBA" id="ARBA00022692"/>
    </source>
</evidence>
<protein>
    <recommendedName>
        <fullName evidence="7">MARVEL domain-containing protein</fullName>
    </recommendedName>
</protein>
<accession>W9YBA5</accession>
<dbReference type="InterPro" id="IPR008253">
    <property type="entry name" value="Marvel"/>
</dbReference>